<dbReference type="PROSITE" id="PS50112">
    <property type="entry name" value="PAS"/>
    <property type="match status" value="1"/>
</dbReference>
<name>A0ABD5WR39_9EURY</name>
<reference evidence="3 4" key="1">
    <citation type="journal article" date="2019" name="Int. J. Syst. Evol. Microbiol.">
        <title>The Global Catalogue of Microorganisms (GCM) 10K type strain sequencing project: providing services to taxonomists for standard genome sequencing and annotation.</title>
        <authorList>
            <consortium name="The Broad Institute Genomics Platform"/>
            <consortium name="The Broad Institute Genome Sequencing Center for Infectious Disease"/>
            <person name="Wu L."/>
            <person name="Ma J."/>
        </authorList>
    </citation>
    <scope>NUCLEOTIDE SEQUENCE [LARGE SCALE GENOMIC DNA]</scope>
    <source>
        <strain evidence="3 4">DT72</strain>
    </source>
</reference>
<evidence type="ECO:0000256" key="1">
    <source>
        <dbReference type="SAM" id="MobiDB-lite"/>
    </source>
</evidence>
<dbReference type="Pfam" id="PF00989">
    <property type="entry name" value="PAS"/>
    <property type="match status" value="1"/>
</dbReference>
<comment type="caution">
    <text evidence="3">The sequence shown here is derived from an EMBL/GenBank/DDBJ whole genome shotgun (WGS) entry which is preliminary data.</text>
</comment>
<dbReference type="InterPro" id="IPR035965">
    <property type="entry name" value="PAS-like_dom_sf"/>
</dbReference>
<accession>A0ABD5WR39</accession>
<evidence type="ECO:0000259" key="2">
    <source>
        <dbReference type="PROSITE" id="PS50112"/>
    </source>
</evidence>
<dbReference type="InterPro" id="IPR013767">
    <property type="entry name" value="PAS_fold"/>
</dbReference>
<feature type="region of interest" description="Disordered" evidence="1">
    <location>
        <begin position="1"/>
        <end position="24"/>
    </location>
</feature>
<evidence type="ECO:0000313" key="3">
    <source>
        <dbReference type="EMBL" id="MFC7081578.1"/>
    </source>
</evidence>
<dbReference type="Proteomes" id="UP001596407">
    <property type="component" value="Unassembled WGS sequence"/>
</dbReference>
<dbReference type="InterPro" id="IPR000014">
    <property type="entry name" value="PAS"/>
</dbReference>
<dbReference type="Gene3D" id="3.30.450.20">
    <property type="entry name" value="PAS domain"/>
    <property type="match status" value="1"/>
</dbReference>
<feature type="domain" description="PAS" evidence="2">
    <location>
        <begin position="22"/>
        <end position="73"/>
    </location>
</feature>
<dbReference type="RefSeq" id="WP_382210090.1">
    <property type="nucleotide sequence ID" value="NZ_JBHSZH010000005.1"/>
</dbReference>
<proteinExistence type="predicted"/>
<dbReference type="SUPFAM" id="SSF55785">
    <property type="entry name" value="PYP-like sensor domain (PAS domain)"/>
    <property type="match status" value="1"/>
</dbReference>
<feature type="compositionally biased region" description="Basic and acidic residues" evidence="1">
    <location>
        <begin position="1"/>
        <end position="15"/>
    </location>
</feature>
<dbReference type="NCBIfam" id="TIGR00229">
    <property type="entry name" value="sensory_box"/>
    <property type="match status" value="1"/>
</dbReference>
<dbReference type="SMART" id="SM00091">
    <property type="entry name" value="PAS"/>
    <property type="match status" value="1"/>
</dbReference>
<keyword evidence="4" id="KW-1185">Reference proteome</keyword>
<dbReference type="AlphaFoldDB" id="A0ABD5WR39"/>
<protein>
    <submittedName>
        <fullName evidence="3">PAS domain-containing protein</fullName>
    </submittedName>
</protein>
<sequence>MKGHNEEPSGGDRDSPSTPDFGDDFFEQMVAEADDAILTADADGTIVYANAAVEELLGYAPSEVRGRQFGEFVPDRLRDRYDGWFDRYADGDAGTPSTTGATR</sequence>
<dbReference type="EMBL" id="JBHSZH010000005">
    <property type="protein sequence ID" value="MFC7081578.1"/>
    <property type="molecule type" value="Genomic_DNA"/>
</dbReference>
<evidence type="ECO:0000313" key="4">
    <source>
        <dbReference type="Proteomes" id="UP001596407"/>
    </source>
</evidence>
<gene>
    <name evidence="3" type="ORF">ACFQJ6_17175</name>
</gene>
<dbReference type="CDD" id="cd00130">
    <property type="entry name" value="PAS"/>
    <property type="match status" value="1"/>
</dbReference>
<organism evidence="3 4">
    <name type="scientific">Halorussus caseinilyticus</name>
    <dbReference type="NCBI Taxonomy" id="3034025"/>
    <lineage>
        <taxon>Archaea</taxon>
        <taxon>Methanobacteriati</taxon>
        <taxon>Methanobacteriota</taxon>
        <taxon>Stenosarchaea group</taxon>
        <taxon>Halobacteria</taxon>
        <taxon>Halobacteriales</taxon>
        <taxon>Haladaptataceae</taxon>
        <taxon>Halorussus</taxon>
    </lineage>
</organism>